<dbReference type="Proteomes" id="UP000460718">
    <property type="component" value="Unassembled WGS sequence"/>
</dbReference>
<dbReference type="EMBL" id="QXFW01010751">
    <property type="protein sequence ID" value="KAE8952514.1"/>
    <property type="molecule type" value="Genomic_DNA"/>
</dbReference>
<protein>
    <submittedName>
        <fullName evidence="2">Uncharacterized protein</fullName>
    </submittedName>
</protein>
<comment type="caution">
    <text evidence="2">The sequence shown here is derived from an EMBL/GenBank/DDBJ whole genome shotgun (WGS) entry which is preliminary data.</text>
</comment>
<organism evidence="2 3">
    <name type="scientific">Phytophthora fragariae</name>
    <dbReference type="NCBI Taxonomy" id="53985"/>
    <lineage>
        <taxon>Eukaryota</taxon>
        <taxon>Sar</taxon>
        <taxon>Stramenopiles</taxon>
        <taxon>Oomycota</taxon>
        <taxon>Peronosporomycetes</taxon>
        <taxon>Peronosporales</taxon>
        <taxon>Peronosporaceae</taxon>
        <taxon>Phytophthora</taxon>
    </lineage>
</organism>
<dbReference type="Proteomes" id="UP000433483">
    <property type="component" value="Unassembled WGS sequence"/>
</dbReference>
<proteinExistence type="predicted"/>
<name>A0A6A3UYH2_9STRA</name>
<gene>
    <name evidence="2" type="ORF">PF005_g33230</name>
    <name evidence="1" type="ORF">PF011_g32678</name>
</gene>
<evidence type="ECO:0000313" key="3">
    <source>
        <dbReference type="Proteomes" id="UP000433483"/>
    </source>
</evidence>
<evidence type="ECO:0000313" key="1">
    <source>
        <dbReference type="EMBL" id="KAE8952514.1"/>
    </source>
</evidence>
<keyword evidence="3" id="KW-1185">Reference proteome</keyword>
<dbReference type="AlphaFoldDB" id="A0A6A3UYH2"/>
<sequence>MLPTCSSRPCCLLSVAGVPGLKTSLATPPTCRRWCCLSSAAVAVYCHDRPAAVAVDGHRRPIAAGAPLPYRCWRSAALSLLPLLCY</sequence>
<accession>A0A6A3UYH2</accession>
<reference evidence="2 3" key="1">
    <citation type="submission" date="2018-08" db="EMBL/GenBank/DDBJ databases">
        <title>Genomic investigation of the strawberry pathogen Phytophthora fragariae indicates pathogenicity is determined by transcriptional variation in three key races.</title>
        <authorList>
            <person name="Adams T.M."/>
            <person name="Armitage A.D."/>
            <person name="Sobczyk M.K."/>
            <person name="Bates H.J."/>
            <person name="Dunwell J.M."/>
            <person name="Nellist C.F."/>
            <person name="Harrison R.J."/>
        </authorList>
    </citation>
    <scope>NUCLEOTIDE SEQUENCE [LARGE SCALE GENOMIC DNA]</scope>
    <source>
        <strain evidence="2 3">NOV-27</strain>
        <strain evidence="1 4">SCRP245</strain>
    </source>
</reference>
<evidence type="ECO:0000313" key="4">
    <source>
        <dbReference type="Proteomes" id="UP000460718"/>
    </source>
</evidence>
<dbReference type="EMBL" id="QXGB01010116">
    <property type="protein sequence ID" value="KAE9156391.1"/>
    <property type="molecule type" value="Genomic_DNA"/>
</dbReference>
<evidence type="ECO:0000313" key="2">
    <source>
        <dbReference type="EMBL" id="KAE9156391.1"/>
    </source>
</evidence>